<reference evidence="2 3" key="1">
    <citation type="submission" date="2019-02" db="EMBL/GenBank/DDBJ databases">
        <title>Genome sequencing of the rare red list fungi Dentipellis fragilis.</title>
        <authorList>
            <person name="Buettner E."/>
            <person name="Kellner H."/>
        </authorList>
    </citation>
    <scope>NUCLEOTIDE SEQUENCE [LARGE SCALE GENOMIC DNA]</scope>
    <source>
        <strain evidence="2 3">DSM 105465</strain>
    </source>
</reference>
<dbReference type="InterPro" id="IPR042184">
    <property type="entry name" value="YqeY/Aim41_N"/>
</dbReference>
<dbReference type="PANTHER" id="PTHR28055:SF1">
    <property type="entry name" value="ALTERED INHERITANCE OF MITOCHONDRIA PROTEIN 41, MITOCHONDRIAL"/>
    <property type="match status" value="1"/>
</dbReference>
<dbReference type="GO" id="GO:0016884">
    <property type="term" value="F:carbon-nitrogen ligase activity, with glutamine as amido-N-donor"/>
    <property type="evidence" value="ECO:0007669"/>
    <property type="project" value="UniProtKB-UniRule"/>
</dbReference>
<dbReference type="OrthoDB" id="538640at2759"/>
<keyword evidence="3" id="KW-1185">Reference proteome</keyword>
<dbReference type="InterPro" id="IPR019004">
    <property type="entry name" value="YqeY/Aim41"/>
</dbReference>
<dbReference type="InterPro" id="IPR003789">
    <property type="entry name" value="Asn/Gln_tRNA_amidoTrase-B-like"/>
</dbReference>
<dbReference type="AlphaFoldDB" id="A0A4Y9ZAL8"/>
<evidence type="ECO:0000313" key="3">
    <source>
        <dbReference type="Proteomes" id="UP000298327"/>
    </source>
</evidence>
<keyword evidence="1" id="KW-0496">Mitochondrion</keyword>
<dbReference type="Gene3D" id="1.10.1510.10">
    <property type="entry name" value="Uncharacterised protein YqeY/AIM41 PF09424, N-terminal domain"/>
    <property type="match status" value="1"/>
</dbReference>
<sequence length="139" mass="15511">MKNKDSFSSTTIRSVLAEVYAADKASKDGKVPSSNIFTLIKKAQKRRLDAATKFIEATRADLAEKEQKEADFLSTFLPPLLPEAEVVRILEEIISQQRAEGDQPKKTLSKVLPVFYAKVEKTAVDPVFVKDKILELVSN</sequence>
<dbReference type="EMBL" id="SEOQ01000079">
    <property type="protein sequence ID" value="TFY70858.1"/>
    <property type="molecule type" value="Genomic_DNA"/>
</dbReference>
<dbReference type="Proteomes" id="UP000298327">
    <property type="component" value="Unassembled WGS sequence"/>
</dbReference>
<organism evidence="2 3">
    <name type="scientific">Dentipellis fragilis</name>
    <dbReference type="NCBI Taxonomy" id="205917"/>
    <lineage>
        <taxon>Eukaryota</taxon>
        <taxon>Fungi</taxon>
        <taxon>Dikarya</taxon>
        <taxon>Basidiomycota</taxon>
        <taxon>Agaricomycotina</taxon>
        <taxon>Agaricomycetes</taxon>
        <taxon>Russulales</taxon>
        <taxon>Hericiaceae</taxon>
        <taxon>Dentipellis</taxon>
    </lineage>
</organism>
<comment type="similarity">
    <text evidence="1">Belongs to the AIM41 family.</text>
</comment>
<evidence type="ECO:0000256" key="1">
    <source>
        <dbReference type="RuleBase" id="RU365099"/>
    </source>
</evidence>
<comment type="caution">
    <text evidence="2">The sequence shown here is derived from an EMBL/GenBank/DDBJ whole genome shotgun (WGS) entry which is preliminary data.</text>
</comment>
<protein>
    <recommendedName>
        <fullName evidence="1">Altered inheritance of mitochondria protein 41</fullName>
    </recommendedName>
</protein>
<proteinExistence type="inferred from homology"/>
<dbReference type="STRING" id="205917.A0A4Y9ZAL8"/>
<dbReference type="GO" id="GO:0005739">
    <property type="term" value="C:mitochondrion"/>
    <property type="evidence" value="ECO:0007669"/>
    <property type="project" value="UniProtKB-SubCell"/>
</dbReference>
<gene>
    <name evidence="1" type="primary">AIM41</name>
    <name evidence="2" type="ORF">EVG20_g2150</name>
</gene>
<dbReference type="SUPFAM" id="SSF89095">
    <property type="entry name" value="GatB/YqeY motif"/>
    <property type="match status" value="1"/>
</dbReference>
<comment type="subcellular location">
    <subcellularLocation>
        <location evidence="1">Mitochondrion</location>
    </subcellularLocation>
</comment>
<evidence type="ECO:0000313" key="2">
    <source>
        <dbReference type="EMBL" id="TFY70858.1"/>
    </source>
</evidence>
<name>A0A4Y9ZAL8_9AGAM</name>
<dbReference type="PANTHER" id="PTHR28055">
    <property type="entry name" value="ALTERED INHERITANCE OF MITOCHONDRIA PROTEIN 41, MITOCHONDRIAL"/>
    <property type="match status" value="1"/>
</dbReference>
<dbReference type="Pfam" id="PF09424">
    <property type="entry name" value="YqeY"/>
    <property type="match status" value="1"/>
</dbReference>
<accession>A0A4Y9ZAL8</accession>